<gene>
    <name evidence="2" type="ORF">JX265_005939</name>
</gene>
<dbReference type="Gene3D" id="3.40.50.1000">
    <property type="entry name" value="HAD superfamily/HAD-like"/>
    <property type="match status" value="1"/>
</dbReference>
<evidence type="ECO:0000313" key="3">
    <source>
        <dbReference type="Proteomes" id="UP000829685"/>
    </source>
</evidence>
<dbReference type="InterPro" id="IPR051540">
    <property type="entry name" value="S-2-haloacid_dehalogenase"/>
</dbReference>
<dbReference type="GO" id="GO:0016791">
    <property type="term" value="F:phosphatase activity"/>
    <property type="evidence" value="ECO:0007669"/>
    <property type="project" value="UniProtKB-ARBA"/>
</dbReference>
<proteinExistence type="predicted"/>
<dbReference type="PANTHER" id="PTHR43316:SF9">
    <property type="entry name" value="ACID DEHALOGENASE, PUTATIVE (AFU_ORTHOLOGUE AFUA_6G14460)-RELATED"/>
    <property type="match status" value="1"/>
</dbReference>
<dbReference type="AlphaFoldDB" id="A0A9Q0APT1"/>
<evidence type="ECO:0000313" key="2">
    <source>
        <dbReference type="EMBL" id="KAI1870899.1"/>
    </source>
</evidence>
<dbReference type="Pfam" id="PF00702">
    <property type="entry name" value="Hydrolase"/>
    <property type="match status" value="1"/>
</dbReference>
<protein>
    <recommendedName>
        <fullName evidence="4">Haloalkanoic acid dehalogenase</fullName>
    </recommendedName>
</protein>
<dbReference type="PRINTS" id="PR00413">
    <property type="entry name" value="HADHALOGNASE"/>
</dbReference>
<dbReference type="InterPro" id="IPR036412">
    <property type="entry name" value="HAD-like_sf"/>
</dbReference>
<dbReference type="SUPFAM" id="SSF56784">
    <property type="entry name" value="HAD-like"/>
    <property type="match status" value="1"/>
</dbReference>
<keyword evidence="3" id="KW-1185">Reference proteome</keyword>
<dbReference type="Proteomes" id="UP000829685">
    <property type="component" value="Unassembled WGS sequence"/>
</dbReference>
<dbReference type="SFLD" id="SFLDS00003">
    <property type="entry name" value="Haloacid_Dehalogenase"/>
    <property type="match status" value="1"/>
</dbReference>
<reference evidence="2" key="1">
    <citation type="submission" date="2021-03" db="EMBL/GenBank/DDBJ databases">
        <title>Revisited historic fungal species revealed as producer of novel bioactive compounds through whole genome sequencing and comparative genomics.</title>
        <authorList>
            <person name="Vignolle G.A."/>
            <person name="Hochenegger N."/>
            <person name="Mach R.L."/>
            <person name="Mach-Aigner A.R."/>
            <person name="Javad Rahimi M."/>
            <person name="Salim K.A."/>
            <person name="Chan C.M."/>
            <person name="Lim L.B.L."/>
            <person name="Cai F."/>
            <person name="Druzhinina I.S."/>
            <person name="U'Ren J.M."/>
            <person name="Derntl C."/>
        </authorList>
    </citation>
    <scope>NUCLEOTIDE SEQUENCE</scope>
    <source>
        <strain evidence="2">TUCIM 5799</strain>
    </source>
</reference>
<comment type="caution">
    <text evidence="2">The sequence shown here is derived from an EMBL/GenBank/DDBJ whole genome shotgun (WGS) entry which is preliminary data.</text>
</comment>
<evidence type="ECO:0008006" key="4">
    <source>
        <dbReference type="Google" id="ProtNLM"/>
    </source>
</evidence>
<organism evidence="2 3">
    <name type="scientific">Neoarthrinium moseri</name>
    <dbReference type="NCBI Taxonomy" id="1658444"/>
    <lineage>
        <taxon>Eukaryota</taxon>
        <taxon>Fungi</taxon>
        <taxon>Dikarya</taxon>
        <taxon>Ascomycota</taxon>
        <taxon>Pezizomycotina</taxon>
        <taxon>Sordariomycetes</taxon>
        <taxon>Xylariomycetidae</taxon>
        <taxon>Amphisphaeriales</taxon>
        <taxon>Apiosporaceae</taxon>
        <taxon>Neoarthrinium</taxon>
    </lineage>
</organism>
<accession>A0A9Q0APT1</accession>
<dbReference type="EMBL" id="JAFIMR010000013">
    <property type="protein sequence ID" value="KAI1870899.1"/>
    <property type="molecule type" value="Genomic_DNA"/>
</dbReference>
<name>A0A9Q0APT1_9PEZI</name>
<dbReference type="Gene3D" id="1.10.150.750">
    <property type="match status" value="1"/>
</dbReference>
<dbReference type="InterPro" id="IPR023214">
    <property type="entry name" value="HAD_sf"/>
</dbReference>
<dbReference type="InterPro" id="IPR006439">
    <property type="entry name" value="HAD-SF_hydro_IA"/>
</dbReference>
<dbReference type="PANTHER" id="PTHR43316">
    <property type="entry name" value="HYDROLASE, HALOACID DELAHOGENASE-RELATED"/>
    <property type="match status" value="1"/>
</dbReference>
<dbReference type="SFLD" id="SFLDG01129">
    <property type="entry name" value="C1.5:_HAD__Beta-PGM__Phosphata"/>
    <property type="match status" value="1"/>
</dbReference>
<dbReference type="OrthoDB" id="444127at2759"/>
<sequence length="255" mass="28253">MAESKHPDLTSFKALSFDVYGTLIDQNAGLLKSLSAITSQLPADHALNEEPPVQALARFREQVLALEAREPTLLFNENQAMSAVALAHELGVSLSDSVAEPFGNAPGTWAPFPDTVDALRRLGARFRLAVLSNVDNANWRSTQERQLAGVRFDAVCTAQDIGSYKPDRKNFEYLFGHCRKELGVDPDKGELLHVAKSLELDHVPAKELGLRSVWISRGGDQELEKFQGRVAYEWKFATLGEFADEVDRQFKAKGQ</sequence>
<keyword evidence="1" id="KW-0378">Hydrolase</keyword>
<evidence type="ECO:0000256" key="1">
    <source>
        <dbReference type="ARBA" id="ARBA00022801"/>
    </source>
</evidence>